<accession>A0A1F5GIP7</accession>
<evidence type="ECO:0000313" key="2">
    <source>
        <dbReference type="Proteomes" id="UP000177124"/>
    </source>
</evidence>
<proteinExistence type="predicted"/>
<reference evidence="1 2" key="1">
    <citation type="journal article" date="2016" name="Nat. Commun.">
        <title>Thousands of microbial genomes shed light on interconnected biogeochemical processes in an aquifer system.</title>
        <authorList>
            <person name="Anantharaman K."/>
            <person name="Brown C.T."/>
            <person name="Hug L.A."/>
            <person name="Sharon I."/>
            <person name="Castelle C.J."/>
            <person name="Probst A.J."/>
            <person name="Thomas B.C."/>
            <person name="Singh A."/>
            <person name="Wilkins M.J."/>
            <person name="Karaoz U."/>
            <person name="Brodie E.L."/>
            <person name="Williams K.H."/>
            <person name="Hubbard S.S."/>
            <person name="Banfield J.F."/>
        </authorList>
    </citation>
    <scope>NUCLEOTIDE SEQUENCE [LARGE SCALE GENOMIC DNA]</scope>
</reference>
<dbReference type="Proteomes" id="UP000177124">
    <property type="component" value="Unassembled WGS sequence"/>
</dbReference>
<name>A0A1F5GIP7_9BACT</name>
<gene>
    <name evidence="1" type="ORF">A3D07_01900</name>
</gene>
<organism evidence="1 2">
    <name type="scientific">Candidatus Curtissbacteria bacterium RIFCSPHIGHO2_02_FULL_42_15</name>
    <dbReference type="NCBI Taxonomy" id="1797716"/>
    <lineage>
        <taxon>Bacteria</taxon>
        <taxon>Candidatus Curtissiibacteriota</taxon>
    </lineage>
</organism>
<sequence>MAQERIIGENTHVPVYKVMMALRVDKPVLVREVIPRMDNPDNYPTRGRIDIQRAFRLGEMVQSLRDQGILNVPRPAKT</sequence>
<protein>
    <submittedName>
        <fullName evidence="1">Uncharacterized protein</fullName>
    </submittedName>
</protein>
<dbReference type="EMBL" id="MFBF01000012">
    <property type="protein sequence ID" value="OGD91704.1"/>
    <property type="molecule type" value="Genomic_DNA"/>
</dbReference>
<evidence type="ECO:0000313" key="1">
    <source>
        <dbReference type="EMBL" id="OGD91704.1"/>
    </source>
</evidence>
<dbReference type="AlphaFoldDB" id="A0A1F5GIP7"/>
<comment type="caution">
    <text evidence="1">The sequence shown here is derived from an EMBL/GenBank/DDBJ whole genome shotgun (WGS) entry which is preliminary data.</text>
</comment>